<dbReference type="InterPro" id="IPR020845">
    <property type="entry name" value="AMP-binding_CS"/>
</dbReference>
<dbReference type="Gene3D" id="3.40.50.12780">
    <property type="entry name" value="N-terminal domain of ligase-like"/>
    <property type="match status" value="1"/>
</dbReference>
<evidence type="ECO:0000313" key="4">
    <source>
        <dbReference type="Proteomes" id="UP000706525"/>
    </source>
</evidence>
<evidence type="ECO:0000259" key="2">
    <source>
        <dbReference type="Pfam" id="PF13193"/>
    </source>
</evidence>
<dbReference type="GO" id="GO:0004467">
    <property type="term" value="F:long-chain fatty acid-CoA ligase activity"/>
    <property type="evidence" value="ECO:0007669"/>
    <property type="project" value="UniProtKB-EC"/>
</dbReference>
<dbReference type="RefSeq" id="WP_223989238.1">
    <property type="nucleotide sequence ID" value="NZ_CAJZAG010000005.1"/>
</dbReference>
<dbReference type="InterPro" id="IPR042099">
    <property type="entry name" value="ANL_N_sf"/>
</dbReference>
<comment type="caution">
    <text evidence="3">The sequence shown here is derived from an EMBL/GenBank/DDBJ whole genome shotgun (WGS) entry which is preliminary data.</text>
</comment>
<dbReference type="SUPFAM" id="SSF56801">
    <property type="entry name" value="Acetyl-CoA synthetase-like"/>
    <property type="match status" value="1"/>
</dbReference>
<feature type="domain" description="AMP-binding enzyme C-terminal" evidence="2">
    <location>
        <begin position="406"/>
        <end position="482"/>
    </location>
</feature>
<dbReference type="InterPro" id="IPR050237">
    <property type="entry name" value="ATP-dep_AMP-bd_enzyme"/>
</dbReference>
<keyword evidence="4" id="KW-1185">Reference proteome</keyword>
<keyword evidence="3" id="KW-0436">Ligase</keyword>
<name>A0ABN7YNL1_9BURK</name>
<feature type="domain" description="AMP-dependent synthetase/ligase" evidence="1">
    <location>
        <begin position="17"/>
        <end position="357"/>
    </location>
</feature>
<proteinExistence type="predicted"/>
<dbReference type="InterPro" id="IPR000873">
    <property type="entry name" value="AMP-dep_synth/lig_dom"/>
</dbReference>
<dbReference type="EMBL" id="CAJZAG010000005">
    <property type="protein sequence ID" value="CAG9173437.1"/>
    <property type="molecule type" value="Genomic_DNA"/>
</dbReference>
<dbReference type="Gene3D" id="3.30.300.30">
    <property type="match status" value="1"/>
</dbReference>
<dbReference type="InterPro" id="IPR045851">
    <property type="entry name" value="AMP-bd_C_sf"/>
</dbReference>
<dbReference type="PANTHER" id="PTHR43767:SF1">
    <property type="entry name" value="NONRIBOSOMAL PEPTIDE SYNTHASE PES1 (EUROFUNG)-RELATED"/>
    <property type="match status" value="1"/>
</dbReference>
<dbReference type="Proteomes" id="UP000706525">
    <property type="component" value="Unassembled WGS sequence"/>
</dbReference>
<sequence>MDESLNLGRIIDRHADRDAIALVGLDLDGHATEHSFGEIDTRADALARGLLARGLVPGERVALLGVNSVAYVVSLLGIVRAGLVAVPVNFKLPPAIVEYILGDSGARLVLCDDARAAQVPAALPHILFGSPEFAALPQPGPFEAFEPDARDLALILYTSGSTGRPKGVLLSHASHRWVVRTRQAATPLADERVLIAAPLYHMNALALILLTLASHAPAVLLPQFQAAAYIRAIARYRCTWLTAVPPMIAMMLRERELLAQTDLGSVRVVRMGSAPVSPSLLEQIHKLLPNARVINAFGTTEGGPVVFGPHPEGLPTPTQAVGAAHPAVQMRLIDERGQPADEGVLELKSPGLMLGYHQRPELSPLTSDGFYVTGDVFRRDAQGFYTFVGRRDDMFVSGGENLYPGEIEKALERHPAVQQASVVPVPDDIKGTKPVAFVVPRPGHVVPSEEDLKAFSLTQLAAYEHPRRIWFVDALPLAATQKIDRRALTEDALQRLAGAHH</sequence>
<evidence type="ECO:0000313" key="3">
    <source>
        <dbReference type="EMBL" id="CAG9173437.1"/>
    </source>
</evidence>
<gene>
    <name evidence="3" type="primary">lcfB_6</name>
    <name evidence="3" type="ORF">LMG32289_02872</name>
</gene>
<dbReference type="Pfam" id="PF00501">
    <property type="entry name" value="AMP-binding"/>
    <property type="match status" value="1"/>
</dbReference>
<dbReference type="InterPro" id="IPR025110">
    <property type="entry name" value="AMP-bd_C"/>
</dbReference>
<organism evidence="3 4">
    <name type="scientific">Cupriavidus pampae</name>
    <dbReference type="NCBI Taxonomy" id="659251"/>
    <lineage>
        <taxon>Bacteria</taxon>
        <taxon>Pseudomonadati</taxon>
        <taxon>Pseudomonadota</taxon>
        <taxon>Betaproteobacteria</taxon>
        <taxon>Burkholderiales</taxon>
        <taxon>Burkholderiaceae</taxon>
        <taxon>Cupriavidus</taxon>
    </lineage>
</organism>
<evidence type="ECO:0000259" key="1">
    <source>
        <dbReference type="Pfam" id="PF00501"/>
    </source>
</evidence>
<dbReference type="PANTHER" id="PTHR43767">
    <property type="entry name" value="LONG-CHAIN-FATTY-ACID--COA LIGASE"/>
    <property type="match status" value="1"/>
</dbReference>
<dbReference type="Pfam" id="PF13193">
    <property type="entry name" value="AMP-binding_C"/>
    <property type="match status" value="1"/>
</dbReference>
<reference evidence="3 4" key="1">
    <citation type="submission" date="2021-08" db="EMBL/GenBank/DDBJ databases">
        <authorList>
            <person name="Peeters C."/>
        </authorList>
    </citation>
    <scope>NUCLEOTIDE SEQUENCE [LARGE SCALE GENOMIC DNA]</scope>
    <source>
        <strain evidence="3 4">LMG 32289</strain>
    </source>
</reference>
<dbReference type="PROSITE" id="PS00455">
    <property type="entry name" value="AMP_BINDING"/>
    <property type="match status" value="1"/>
</dbReference>
<dbReference type="EC" id="6.2.1.3" evidence="3"/>
<protein>
    <submittedName>
        <fullName evidence="3">Long-chain-fatty-acid--CoA ligase</fullName>
        <ecNumber evidence="3">6.2.1.3</ecNumber>
    </submittedName>
</protein>
<accession>A0ABN7YNL1</accession>